<keyword evidence="3" id="KW-1185">Reference proteome</keyword>
<dbReference type="EMBL" id="KQ435700">
    <property type="protein sequence ID" value="KOX80537.1"/>
    <property type="molecule type" value="Genomic_DNA"/>
</dbReference>
<organism evidence="2 3">
    <name type="scientific">Melipona quadrifasciata</name>
    <dbReference type="NCBI Taxonomy" id="166423"/>
    <lineage>
        <taxon>Eukaryota</taxon>
        <taxon>Metazoa</taxon>
        <taxon>Ecdysozoa</taxon>
        <taxon>Arthropoda</taxon>
        <taxon>Hexapoda</taxon>
        <taxon>Insecta</taxon>
        <taxon>Pterygota</taxon>
        <taxon>Neoptera</taxon>
        <taxon>Endopterygota</taxon>
        <taxon>Hymenoptera</taxon>
        <taxon>Apocrita</taxon>
        <taxon>Aculeata</taxon>
        <taxon>Apoidea</taxon>
        <taxon>Anthophila</taxon>
        <taxon>Apidae</taxon>
        <taxon>Melipona</taxon>
    </lineage>
</organism>
<feature type="region of interest" description="Disordered" evidence="1">
    <location>
        <begin position="105"/>
        <end position="129"/>
    </location>
</feature>
<protein>
    <submittedName>
        <fullName evidence="2">Uncharacterized protein</fullName>
    </submittedName>
</protein>
<name>A0A0M9AAH4_9HYME</name>
<dbReference type="Proteomes" id="UP000053105">
    <property type="component" value="Unassembled WGS sequence"/>
</dbReference>
<gene>
    <name evidence="2" type="ORF">WN51_13021</name>
</gene>
<dbReference type="AlphaFoldDB" id="A0A0M9AAH4"/>
<feature type="region of interest" description="Disordered" evidence="1">
    <location>
        <begin position="42"/>
        <end position="88"/>
    </location>
</feature>
<feature type="compositionally biased region" description="Basic and acidic residues" evidence="1">
    <location>
        <begin position="42"/>
        <end position="59"/>
    </location>
</feature>
<feature type="compositionally biased region" description="Basic and acidic residues" evidence="1">
    <location>
        <begin position="113"/>
        <end position="129"/>
    </location>
</feature>
<evidence type="ECO:0000313" key="2">
    <source>
        <dbReference type="EMBL" id="KOX80537.1"/>
    </source>
</evidence>
<sequence length="129" mass="14866">MRIYYKLNCIFRKAKIGKYSLQYVSFVEPACVIRVGSGRVERSTPEIRGAEERGAEENRWPWAAGRSPYEGHRQQRSRPWPGESTGPFHSRPVVVSRVHRPPQEAFHSCFGTRNERRRLIGGQERGRAG</sequence>
<proteinExistence type="predicted"/>
<accession>A0A0M9AAH4</accession>
<evidence type="ECO:0000256" key="1">
    <source>
        <dbReference type="SAM" id="MobiDB-lite"/>
    </source>
</evidence>
<reference evidence="2 3" key="1">
    <citation type="submission" date="2015-07" db="EMBL/GenBank/DDBJ databases">
        <title>The genome of Melipona quadrifasciata.</title>
        <authorList>
            <person name="Pan H."/>
            <person name="Kapheim K."/>
        </authorList>
    </citation>
    <scope>NUCLEOTIDE SEQUENCE [LARGE SCALE GENOMIC DNA]</scope>
    <source>
        <strain evidence="2">0111107301</strain>
        <tissue evidence="2">Whole body</tissue>
    </source>
</reference>
<evidence type="ECO:0000313" key="3">
    <source>
        <dbReference type="Proteomes" id="UP000053105"/>
    </source>
</evidence>